<evidence type="ECO:0000256" key="1">
    <source>
        <dbReference type="ARBA" id="ARBA00022801"/>
    </source>
</evidence>
<keyword evidence="5" id="KW-0645">Protease</keyword>
<dbReference type="InterPro" id="IPR001375">
    <property type="entry name" value="Peptidase_S9_cat"/>
</dbReference>
<feature type="domain" description="Peptidase S9 prolyl oligopeptidase catalytic" evidence="4">
    <location>
        <begin position="418"/>
        <end position="623"/>
    </location>
</feature>
<evidence type="ECO:0000313" key="6">
    <source>
        <dbReference type="Proteomes" id="UP000185511"/>
    </source>
</evidence>
<evidence type="ECO:0000256" key="2">
    <source>
        <dbReference type="ARBA" id="ARBA00022825"/>
    </source>
</evidence>
<keyword evidence="2" id="KW-0720">Serine protease</keyword>
<dbReference type="Gene3D" id="3.40.50.1820">
    <property type="entry name" value="alpha/beta hydrolase"/>
    <property type="match status" value="1"/>
</dbReference>
<dbReference type="Proteomes" id="UP000185511">
    <property type="component" value="Chromosome"/>
</dbReference>
<dbReference type="InterPro" id="IPR011042">
    <property type="entry name" value="6-blade_b-propeller_TolB-like"/>
</dbReference>
<keyword evidence="1" id="KW-0378">Hydrolase</keyword>
<keyword evidence="6" id="KW-1185">Reference proteome</keyword>
<dbReference type="Pfam" id="PF07676">
    <property type="entry name" value="PD40"/>
    <property type="match status" value="2"/>
</dbReference>
<sequence length="633" mass="68655">MEVTRPDLEENAYLSGIERVPLDGGDPARWTRGGRDRTPRISPDGRLTAFLRAEAGQRPQLFVMPVDGGEARRLTALPGGAGEPVWSPDSRRIAFVARVGEAGRYGTEEGVDASAEAPRHITRLMYRVDGVGFLGDQRRRLFVVDVVDGDSEPVELTDGEFDVDQPAWAPDGSRLVVVADRDLGRVDTLHRDLYVVPVSGAAPRLAVRSTGTVSAPVVSADGRLYYLGTEFAGLDEVARNGGLFRAELPADGRIAEGVRLTDVETVDVESGCGPVPVASGVLVVVRERGSARLRLVPDDVIAAPLSALPALTEERASVRRFVVHGDRIAVVRADVDGPAEVVLTTVHASDDAAAAEAATTLTDYGRDIRDRGVRPLRELIGAGPDGYPVHGWLVLPEGPGPHPVLLLVHGGPFAPYEWSFFDEAQVYASAGYAVVMSNPRGSAGYGQRHGRAVVEAMGTVDVSDLLAALDLGLAEPECDATRVGVMGGSYGGFMTSWLAAHHGERFTAAWSERAVNAWDSFHGSSDIGWFFTEAYLGPDPQVWRDKSPVYHAHRVEIPFAVVHSEHDWRCPVEQAQRQYVALHRAGVDVELLLFPGEGHELSRSGQPRHRRQRFDAVLDFWNRRMPVRGAAER</sequence>
<protein>
    <submittedName>
        <fullName evidence="5">Dipeptidyl aminopeptidase/acylaminoacyl peptidase</fullName>
    </submittedName>
</protein>
<dbReference type="AlphaFoldDB" id="A0AAC9LC90"/>
<keyword evidence="5" id="KW-0031">Aminopeptidase</keyword>
<evidence type="ECO:0000259" key="4">
    <source>
        <dbReference type="Pfam" id="PF00326"/>
    </source>
</evidence>
<dbReference type="GO" id="GO:0004252">
    <property type="term" value="F:serine-type endopeptidase activity"/>
    <property type="evidence" value="ECO:0007669"/>
    <property type="project" value="TreeGrafter"/>
</dbReference>
<dbReference type="Gene3D" id="2.120.10.60">
    <property type="entry name" value="Tricorn protease N-terminal domain"/>
    <property type="match status" value="1"/>
</dbReference>
<proteinExistence type="predicted"/>
<dbReference type="InterPro" id="IPR011659">
    <property type="entry name" value="WD40"/>
</dbReference>
<dbReference type="GO" id="GO:0004177">
    <property type="term" value="F:aminopeptidase activity"/>
    <property type="evidence" value="ECO:0007669"/>
    <property type="project" value="UniProtKB-KW"/>
</dbReference>
<evidence type="ECO:0000256" key="3">
    <source>
        <dbReference type="SAM" id="MobiDB-lite"/>
    </source>
</evidence>
<name>A0AAC9LC90_9PSEU</name>
<evidence type="ECO:0000313" key="5">
    <source>
        <dbReference type="EMBL" id="APU14205.1"/>
    </source>
</evidence>
<dbReference type="PANTHER" id="PTHR42776">
    <property type="entry name" value="SERINE PEPTIDASE S9 FAMILY MEMBER"/>
    <property type="match status" value="1"/>
</dbReference>
<dbReference type="Pfam" id="PF00326">
    <property type="entry name" value="Peptidase_S9"/>
    <property type="match status" value="1"/>
</dbReference>
<dbReference type="KEGG" id="acad:UA74_10725"/>
<dbReference type="InterPro" id="IPR029058">
    <property type="entry name" value="AB_hydrolase_fold"/>
</dbReference>
<organism evidence="5 6">
    <name type="scientific">Actinoalloteichus fjordicus</name>
    <dbReference type="NCBI Taxonomy" id="1612552"/>
    <lineage>
        <taxon>Bacteria</taxon>
        <taxon>Bacillati</taxon>
        <taxon>Actinomycetota</taxon>
        <taxon>Actinomycetes</taxon>
        <taxon>Pseudonocardiales</taxon>
        <taxon>Pseudonocardiaceae</taxon>
        <taxon>Actinoalloteichus</taxon>
    </lineage>
</organism>
<dbReference type="Gene3D" id="2.120.10.30">
    <property type="entry name" value="TolB, C-terminal domain"/>
    <property type="match status" value="1"/>
</dbReference>
<dbReference type="GO" id="GO:0006508">
    <property type="term" value="P:proteolysis"/>
    <property type="evidence" value="ECO:0007669"/>
    <property type="project" value="InterPro"/>
</dbReference>
<dbReference type="PANTHER" id="PTHR42776:SF27">
    <property type="entry name" value="DIPEPTIDYL PEPTIDASE FAMILY MEMBER 6"/>
    <property type="match status" value="1"/>
</dbReference>
<feature type="region of interest" description="Disordered" evidence="3">
    <location>
        <begin position="18"/>
        <end position="43"/>
    </location>
</feature>
<dbReference type="SUPFAM" id="SSF82171">
    <property type="entry name" value="DPP6 N-terminal domain-like"/>
    <property type="match status" value="1"/>
</dbReference>
<dbReference type="EMBL" id="CP016076">
    <property type="protein sequence ID" value="APU14205.1"/>
    <property type="molecule type" value="Genomic_DNA"/>
</dbReference>
<gene>
    <name evidence="5" type="ORF">UA74_10725</name>
</gene>
<dbReference type="SUPFAM" id="SSF53474">
    <property type="entry name" value="alpha/beta-Hydrolases"/>
    <property type="match status" value="1"/>
</dbReference>
<reference evidence="6" key="1">
    <citation type="submission" date="2016-06" db="EMBL/GenBank/DDBJ databases">
        <title>Complete genome sequence of Actinoalloteichus fjordicus DSM 46855 (=ADI127-17), type strain of the new species Actinoalloteichus fjordicus.</title>
        <authorList>
            <person name="Ruckert C."/>
            <person name="Nouioui I."/>
            <person name="Willmese J."/>
            <person name="van Wezel G."/>
            <person name="Klenk H.-P."/>
            <person name="Kalinowski J."/>
            <person name="Zotchev S.B."/>
        </authorList>
    </citation>
    <scope>NUCLEOTIDE SEQUENCE [LARGE SCALE GENOMIC DNA]</scope>
    <source>
        <strain evidence="6">ADI127-7</strain>
    </source>
</reference>
<accession>A0AAC9LC90</accession>